<dbReference type="EMBL" id="FUIG01000022">
    <property type="protein sequence ID" value="SJM30645.1"/>
    <property type="molecule type" value="Genomic_DNA"/>
</dbReference>
<protein>
    <submittedName>
        <fullName evidence="1">Uncharacterized protein</fullName>
    </submittedName>
</protein>
<evidence type="ECO:0000313" key="1">
    <source>
        <dbReference type="EMBL" id="SJM30645.1"/>
    </source>
</evidence>
<organism evidence="1 2">
    <name type="scientific">Mesorhizobium delmotii</name>
    <dbReference type="NCBI Taxonomy" id="1631247"/>
    <lineage>
        <taxon>Bacteria</taxon>
        <taxon>Pseudomonadati</taxon>
        <taxon>Pseudomonadota</taxon>
        <taxon>Alphaproteobacteria</taxon>
        <taxon>Hyphomicrobiales</taxon>
        <taxon>Phyllobacteriaceae</taxon>
        <taxon>Mesorhizobium</taxon>
    </lineage>
</organism>
<accession>A0A2P9AHP5</accession>
<keyword evidence="2" id="KW-1185">Reference proteome</keyword>
<sequence>MELQTSRQPGSAVAMRNMVAKRREAANIPILSRRSGSVFATTAMVNSAGANERPQRGRMFAIRLVDGNEQVAP</sequence>
<evidence type="ECO:0000313" key="2">
    <source>
        <dbReference type="Proteomes" id="UP000245698"/>
    </source>
</evidence>
<dbReference type="AlphaFoldDB" id="A0A2P9AHP5"/>
<gene>
    <name evidence="1" type="ORF">BQ8482_160120</name>
</gene>
<reference evidence="2" key="1">
    <citation type="submission" date="2016-12" db="EMBL/GenBank/DDBJ databases">
        <authorList>
            <person name="Brunel B."/>
        </authorList>
    </citation>
    <scope>NUCLEOTIDE SEQUENCE [LARGE SCALE GENOMIC DNA]</scope>
</reference>
<proteinExistence type="predicted"/>
<name>A0A2P9AHP5_9HYPH</name>
<dbReference type="Proteomes" id="UP000245698">
    <property type="component" value="Unassembled WGS sequence"/>
</dbReference>